<comment type="caution">
    <text evidence="1">The sequence shown here is derived from an EMBL/GenBank/DDBJ whole genome shotgun (WGS) entry which is preliminary data.</text>
</comment>
<evidence type="ECO:0000313" key="2">
    <source>
        <dbReference type="Proteomes" id="UP001364224"/>
    </source>
</evidence>
<gene>
    <name evidence="1" type="ORF">V1286_005129</name>
</gene>
<name>A0ABU8BGJ9_9BRAD</name>
<organism evidence="1 2">
    <name type="scientific">Bradyrhizobium algeriense</name>
    <dbReference type="NCBI Taxonomy" id="634784"/>
    <lineage>
        <taxon>Bacteria</taxon>
        <taxon>Pseudomonadati</taxon>
        <taxon>Pseudomonadota</taxon>
        <taxon>Alphaproteobacteria</taxon>
        <taxon>Hyphomicrobiales</taxon>
        <taxon>Nitrobacteraceae</taxon>
        <taxon>Bradyrhizobium</taxon>
    </lineage>
</organism>
<sequence>MYTVRSQALNGRMVGLIVEMQPAACTSIAKMPPTKLPISQDKRAMFIAASNA</sequence>
<proteinExistence type="predicted"/>
<accession>A0ABU8BGJ9</accession>
<protein>
    <submittedName>
        <fullName evidence="1">Uncharacterized protein</fullName>
    </submittedName>
</protein>
<dbReference type="Proteomes" id="UP001364224">
    <property type="component" value="Unassembled WGS sequence"/>
</dbReference>
<evidence type="ECO:0000313" key="1">
    <source>
        <dbReference type="EMBL" id="MEH2557600.1"/>
    </source>
</evidence>
<dbReference type="EMBL" id="JAZHRV010000001">
    <property type="protein sequence ID" value="MEH2557600.1"/>
    <property type="molecule type" value="Genomic_DNA"/>
</dbReference>
<keyword evidence="2" id="KW-1185">Reference proteome</keyword>
<reference evidence="1 2" key="1">
    <citation type="submission" date="2024-02" db="EMBL/GenBank/DDBJ databases">
        <title>Adaptive strategies in a cosmopolitan and abundant soil bacterium.</title>
        <authorList>
            <person name="Carini P."/>
        </authorList>
    </citation>
    <scope>NUCLEOTIDE SEQUENCE [LARGE SCALE GENOMIC DNA]</scope>
    <source>
        <strain evidence="1 2">AZCC 1608</strain>
    </source>
</reference>
<dbReference type="RefSeq" id="WP_334483959.1">
    <property type="nucleotide sequence ID" value="NZ_JAZHRV010000001.1"/>
</dbReference>